<feature type="active site" description="Proton donor/acceptor" evidence="11">
    <location>
        <position position="704"/>
    </location>
</feature>
<dbReference type="Pfam" id="PF00903">
    <property type="entry name" value="Glyoxalase"/>
    <property type="match status" value="2"/>
</dbReference>
<evidence type="ECO:0000256" key="10">
    <source>
        <dbReference type="ARBA" id="ARBA00048273"/>
    </source>
</evidence>
<dbReference type="InterPro" id="IPR037293">
    <property type="entry name" value="Gal_Oxidase_central_sf"/>
</dbReference>
<keyword evidence="7" id="KW-0677">Repeat</keyword>
<feature type="binding site" evidence="12">
    <location>
        <position position="656"/>
    </location>
    <ligand>
        <name>Zn(2+)</name>
        <dbReference type="ChEBI" id="CHEBI:29105"/>
        <note>ligand shared between dimeric partners</note>
    </ligand>
</feature>
<evidence type="ECO:0000313" key="16">
    <source>
        <dbReference type="Proteomes" id="UP000516314"/>
    </source>
</evidence>
<dbReference type="InterPro" id="IPR011043">
    <property type="entry name" value="Gal_Oxase/kelch_b-propeller"/>
</dbReference>
<dbReference type="Pfam" id="PF07250">
    <property type="entry name" value="Glyoxal_oxid_N"/>
    <property type="match status" value="1"/>
</dbReference>
<comment type="function">
    <text evidence="1">Catalyzes the conversion of hemimercaptal, formed from methylglyoxal and glutathione, to S-lactoylglutathione.</text>
</comment>
<evidence type="ECO:0000256" key="8">
    <source>
        <dbReference type="ARBA" id="ARBA00023239"/>
    </source>
</evidence>
<comment type="cofactor">
    <cofactor evidence="12">
        <name>Zn(2+)</name>
        <dbReference type="ChEBI" id="CHEBI:29105"/>
    </cofactor>
    <text evidence="12">Binds 1 zinc ion per subunit. In the homodimer, two zinc ions are bound between subunits.</text>
</comment>
<accession>A0A7G2E5E5</accession>
<organism evidence="15 16">
    <name type="scientific">Arabidopsis thaliana</name>
    <name type="common">Mouse-ear cress</name>
    <dbReference type="NCBI Taxonomy" id="3702"/>
    <lineage>
        <taxon>Eukaryota</taxon>
        <taxon>Viridiplantae</taxon>
        <taxon>Streptophyta</taxon>
        <taxon>Embryophyta</taxon>
        <taxon>Tracheophyta</taxon>
        <taxon>Spermatophyta</taxon>
        <taxon>Magnoliopsida</taxon>
        <taxon>eudicotyledons</taxon>
        <taxon>Gunneridae</taxon>
        <taxon>Pentapetalae</taxon>
        <taxon>rosids</taxon>
        <taxon>malvids</taxon>
        <taxon>Brassicales</taxon>
        <taxon>Brassicaceae</taxon>
        <taxon>Camelineae</taxon>
        <taxon>Arabidopsis</taxon>
    </lineage>
</organism>
<dbReference type="InterPro" id="IPR014756">
    <property type="entry name" value="Ig_E-set"/>
</dbReference>
<dbReference type="Gene3D" id="2.130.10.80">
    <property type="entry name" value="Galactose oxidase/kelch, beta-propeller"/>
    <property type="match status" value="1"/>
</dbReference>
<sequence length="846" mass="93816">MVKREALEVKPPKAGKGKGKGKGRGTVAAGPEMNWPGQWELFMKNSGVSAMHAILMPLINKVQFYDATIWRISQIKLPPGVPCHVFDAKKNKVDCWVHSVLVDINTGDIKPLALTTDTWCSSGGLTVNGTLVSTGGFQGGANTARYLSTCENCVWIEYPKALAARRWYSTQATLPDGTFIVVGGRDALNYEYILPEGQNNKKLYDSQLLRQTDDPEENNLYPFVWLNTDGNLFIFANNRSILLSPKTNKVLKEFPQLPGGARNYPGSASSALLPIRLYVQNPAIIPADVLVCGGAKQDAYFRAERLKIYDWALKDCARLNINSAKPVWKTETMPTSRVMSDTVILPNGEILIINGAKRGSSGWHLAKEPNFAPLLYKPNKPLGQRFKELAPSTIPRVYHSIAIALPDGKVLVGGSNTNNGYQFNVEYPTELRIEKFSPPYLDPALANMRPRIVNTATPKQIKYGQMFDVKIELKQQNVAKENVMVTMLAPSFTTHSVSMNMRLLMLGINNVKNVGGDNHQIQAVAPPSGKLAPPDVPQSQLFGLTSHKLLRRSVNCLGVAESGKAAQATTQDDLLTWVKNDKRRMLHVVYRVGDMDRTIKFYTECLGMKLLRKRDIPEEKYTNAFLGYGPEDSHFVIELTYNYGVDKYDIGAGFGHFGIAVDDVAKTVELVKAKGGKVSREPGPVKGGKTVIAFIEDPDGYKFELLERGPTPEPLCQVMLRVGDLDRAIKFYEKAFGMELLRTRDNPEYKYTIAMMGYGPEDKFPVLELTYNYGVTEYDKGNAYAQIAIGTDDVYKTAEAIKLFGGKITREPGPLPGISTKITACLDPDGWKSVFVDNIDFLKELE</sequence>
<dbReference type="GO" id="GO:0004462">
    <property type="term" value="F:lactoylglutathione lyase activity"/>
    <property type="evidence" value="ECO:0007669"/>
    <property type="project" value="UniProtKB-EC"/>
</dbReference>
<evidence type="ECO:0000256" key="7">
    <source>
        <dbReference type="ARBA" id="ARBA00022737"/>
    </source>
</evidence>
<evidence type="ECO:0000256" key="11">
    <source>
        <dbReference type="PIRSR" id="PIRSR604361-1"/>
    </source>
</evidence>
<evidence type="ECO:0000256" key="12">
    <source>
        <dbReference type="PIRSR" id="PIRSR604361-3"/>
    </source>
</evidence>
<evidence type="ECO:0000256" key="5">
    <source>
        <dbReference type="ARBA" id="ARBA00022723"/>
    </source>
</evidence>
<dbReference type="PROSITE" id="PS00934">
    <property type="entry name" value="GLYOXALASE_I_1"/>
    <property type="match status" value="2"/>
</dbReference>
<dbReference type="InterPro" id="IPR013783">
    <property type="entry name" value="Ig-like_fold"/>
</dbReference>
<dbReference type="InterPro" id="IPR015202">
    <property type="entry name" value="GO-like_E_set"/>
</dbReference>
<dbReference type="Gene3D" id="2.60.40.10">
    <property type="entry name" value="Immunoglobulins"/>
    <property type="match status" value="1"/>
</dbReference>
<dbReference type="Gene3D" id="3.10.180.10">
    <property type="entry name" value="2,3-Dihydroxybiphenyl 1,2-Dioxygenase, domain 1"/>
    <property type="match status" value="2"/>
</dbReference>
<dbReference type="GO" id="GO:0019243">
    <property type="term" value="P:methylglyoxal catabolic process to D-lactate via S-lactoyl-glutathione"/>
    <property type="evidence" value="ECO:0007669"/>
    <property type="project" value="UniProtKB-ARBA"/>
</dbReference>
<evidence type="ECO:0000256" key="6">
    <source>
        <dbReference type="ARBA" id="ARBA00022729"/>
    </source>
</evidence>
<dbReference type="InterPro" id="IPR004361">
    <property type="entry name" value="Glyoxalase_1"/>
</dbReference>
<dbReference type="CDD" id="cd02851">
    <property type="entry name" value="E_set_GO_C"/>
    <property type="match status" value="1"/>
</dbReference>
<evidence type="ECO:0000256" key="13">
    <source>
        <dbReference type="SAM" id="MobiDB-lite"/>
    </source>
</evidence>
<dbReference type="PANTHER" id="PTHR32208:SF93">
    <property type="entry name" value="ALDEHYDE OXIDASE GLOX1"/>
    <property type="match status" value="1"/>
</dbReference>
<dbReference type="InterPro" id="IPR009880">
    <property type="entry name" value="Glyoxal_oxidase_N"/>
</dbReference>
<dbReference type="InterPro" id="IPR004360">
    <property type="entry name" value="Glyas_Fos-R_dOase_dom"/>
</dbReference>
<dbReference type="PANTHER" id="PTHR32208">
    <property type="entry name" value="SECRETED PROTEIN-RELATED"/>
    <property type="match status" value="1"/>
</dbReference>
<evidence type="ECO:0000256" key="1">
    <source>
        <dbReference type="ARBA" id="ARBA00003610"/>
    </source>
</evidence>
<evidence type="ECO:0000256" key="4">
    <source>
        <dbReference type="ARBA" id="ARBA00012081"/>
    </source>
</evidence>
<keyword evidence="6" id="KW-0732">Signal</keyword>
<feature type="domain" description="VOC" evidence="14">
    <location>
        <begin position="584"/>
        <end position="708"/>
    </location>
</feature>
<evidence type="ECO:0000256" key="3">
    <source>
        <dbReference type="ARBA" id="ARBA00010363"/>
    </source>
</evidence>
<dbReference type="CDD" id="cd16358">
    <property type="entry name" value="GlxI_Ni"/>
    <property type="match status" value="2"/>
</dbReference>
<reference evidence="15 16" key="1">
    <citation type="submission" date="2020-09" db="EMBL/GenBank/DDBJ databases">
        <authorList>
            <person name="Ashkenazy H."/>
        </authorList>
    </citation>
    <scope>NUCLEOTIDE SEQUENCE [LARGE SCALE GENOMIC DNA]</scope>
    <source>
        <strain evidence="16">cv. Cdm-0</strain>
    </source>
</reference>
<dbReference type="InterPro" id="IPR037523">
    <property type="entry name" value="VOC_core"/>
</dbReference>
<dbReference type="Proteomes" id="UP000516314">
    <property type="component" value="Chromosome 1"/>
</dbReference>
<keyword evidence="12" id="KW-0862">Zinc</keyword>
<comment type="similarity">
    <text evidence="3">Belongs to the glyoxalase I family.</text>
</comment>
<feature type="compositionally biased region" description="Basic and acidic residues" evidence="13">
    <location>
        <begin position="1"/>
        <end position="11"/>
    </location>
</feature>
<proteinExistence type="inferred from homology"/>
<dbReference type="PROSITE" id="PS51819">
    <property type="entry name" value="VOC"/>
    <property type="match status" value="2"/>
</dbReference>
<dbReference type="FunFam" id="3.10.180.10:FF:000004">
    <property type="entry name" value="Lactoylglutathione lyase"/>
    <property type="match status" value="2"/>
</dbReference>
<keyword evidence="8" id="KW-0456">Lyase</keyword>
<evidence type="ECO:0000259" key="14">
    <source>
        <dbReference type="PROSITE" id="PS51819"/>
    </source>
</evidence>
<dbReference type="InterPro" id="IPR029068">
    <property type="entry name" value="Glyas_Bleomycin-R_OHBP_Dase"/>
</dbReference>
<dbReference type="GO" id="GO:0046872">
    <property type="term" value="F:metal ion binding"/>
    <property type="evidence" value="ECO:0007669"/>
    <property type="project" value="UniProtKB-KW"/>
</dbReference>
<dbReference type="NCBIfam" id="TIGR00068">
    <property type="entry name" value="glyox_I"/>
    <property type="match status" value="1"/>
</dbReference>
<feature type="domain" description="VOC" evidence="14">
    <location>
        <begin position="714"/>
        <end position="838"/>
    </location>
</feature>
<dbReference type="EMBL" id="LR881466">
    <property type="protein sequence ID" value="CAD5316529.1"/>
    <property type="molecule type" value="Genomic_DNA"/>
</dbReference>
<dbReference type="UniPathway" id="UPA00619">
    <property type="reaction ID" value="UER00675"/>
</dbReference>
<evidence type="ECO:0000313" key="15">
    <source>
        <dbReference type="EMBL" id="CAD5316529.1"/>
    </source>
</evidence>
<evidence type="ECO:0000256" key="9">
    <source>
        <dbReference type="ARBA" id="ARBA00030537"/>
    </source>
</evidence>
<keyword evidence="5 12" id="KW-0479">Metal-binding</keyword>
<dbReference type="SUPFAM" id="SSF50965">
    <property type="entry name" value="Galactose oxidase, central domain"/>
    <property type="match status" value="1"/>
</dbReference>
<dbReference type="EC" id="4.4.1.5" evidence="4"/>
<dbReference type="Pfam" id="PF09118">
    <property type="entry name" value="GO-like_E_set"/>
    <property type="match status" value="1"/>
</dbReference>
<evidence type="ECO:0000256" key="2">
    <source>
        <dbReference type="ARBA" id="ARBA00005008"/>
    </source>
</evidence>
<dbReference type="InterPro" id="IPR018146">
    <property type="entry name" value="Glyoxalase_1_CS"/>
</dbReference>
<feature type="binding site" evidence="12">
    <location>
        <position position="638"/>
    </location>
    <ligand>
        <name>Zn(2+)</name>
        <dbReference type="ChEBI" id="CHEBI:29105"/>
        <note>ligand shared between dimeric partners</note>
    </ligand>
</feature>
<dbReference type="AlphaFoldDB" id="A0A7G2E5E5"/>
<feature type="region of interest" description="Disordered" evidence="13">
    <location>
        <begin position="1"/>
        <end position="30"/>
    </location>
</feature>
<gene>
    <name evidence="15" type="ORF">AT9943_LOCUS4848</name>
</gene>
<feature type="compositionally biased region" description="Basic residues" evidence="13">
    <location>
        <begin position="13"/>
        <end position="23"/>
    </location>
</feature>
<feature type="binding site" evidence="12">
    <location>
        <position position="704"/>
    </location>
    <ligand>
        <name>Zn(2+)</name>
        <dbReference type="ChEBI" id="CHEBI:29105"/>
        <note>ligand shared between dimeric partners</note>
    </ligand>
</feature>
<dbReference type="SUPFAM" id="SSF54593">
    <property type="entry name" value="Glyoxalase/Bleomycin resistance protein/Dihydroxybiphenyl dioxygenase"/>
    <property type="match status" value="2"/>
</dbReference>
<comment type="pathway">
    <text evidence="2">Secondary metabolite metabolism; methylglyoxal degradation; (R)-lactate from methylglyoxal: step 1/2.</text>
</comment>
<name>A0A7G2E5E5_ARATH</name>
<dbReference type="SUPFAM" id="SSF81296">
    <property type="entry name" value="E set domains"/>
    <property type="match status" value="1"/>
</dbReference>
<comment type="catalytic activity">
    <reaction evidence="10">
        <text>(R)-S-lactoylglutathione = methylglyoxal + glutathione</text>
        <dbReference type="Rhea" id="RHEA:19069"/>
        <dbReference type="ChEBI" id="CHEBI:17158"/>
        <dbReference type="ChEBI" id="CHEBI:57474"/>
        <dbReference type="ChEBI" id="CHEBI:57925"/>
        <dbReference type="EC" id="4.4.1.5"/>
    </reaction>
</comment>
<protein>
    <recommendedName>
        <fullName evidence="4">lactoylglutathione lyase</fullName>
        <ecNumber evidence="4">4.4.1.5</ecNumber>
    </recommendedName>
    <alternativeName>
        <fullName evidence="9">Glyoxalase I</fullName>
    </alternativeName>
</protein>